<dbReference type="PROSITE" id="PS51750">
    <property type="entry name" value="BRO_N"/>
    <property type="match status" value="1"/>
</dbReference>
<feature type="domain" description="Bro-N" evidence="1">
    <location>
        <begin position="9"/>
        <end position="126"/>
    </location>
</feature>
<evidence type="ECO:0000259" key="1">
    <source>
        <dbReference type="PROSITE" id="PS51750"/>
    </source>
</evidence>
<dbReference type="Pfam" id="PF02498">
    <property type="entry name" value="Bro-N"/>
    <property type="match status" value="1"/>
</dbReference>
<evidence type="ECO:0000313" key="3">
    <source>
        <dbReference type="Proteomes" id="UP000249396"/>
    </source>
</evidence>
<dbReference type="Proteomes" id="UP000249396">
    <property type="component" value="Unassembled WGS sequence"/>
</dbReference>
<dbReference type="PANTHER" id="PTHR36180">
    <property type="entry name" value="DNA-BINDING PROTEIN-RELATED-RELATED"/>
    <property type="match status" value="1"/>
</dbReference>
<gene>
    <name evidence="2" type="ORF">DM484_00505</name>
</gene>
<dbReference type="EMBL" id="QJPH01000053">
    <property type="protein sequence ID" value="PZN87060.1"/>
    <property type="molecule type" value="Genomic_DNA"/>
</dbReference>
<dbReference type="PANTHER" id="PTHR36180:SF2">
    <property type="entry name" value="BRO FAMILY PROTEIN"/>
    <property type="match status" value="1"/>
</dbReference>
<accession>A0A2W4TI99</accession>
<protein>
    <recommendedName>
        <fullName evidence="1">Bro-N domain-containing protein</fullName>
    </recommendedName>
</protein>
<sequence length="201" mass="22682">MNTPTQNPSNELTPVEFEFQSHQLRIQTDDNGEPWFCAKDVCDVLGYVNPWDAVQKHCKPKGVLKREVSCDLANREVTSKARETQEMSFINEGNLYRLIIKSNKPEAEPFEAWVCDEVLPSIRKTGSYAAQPRPLPEPPAKEPGVTRLLVTMRDGERPITETLSANKFVLSLNDFTELARTSGYLVISKVELNRRLFGGEG</sequence>
<name>A0A2W4TI99_9GAMM</name>
<dbReference type="InterPro" id="IPR003497">
    <property type="entry name" value="BRO_N_domain"/>
</dbReference>
<reference evidence="2 3" key="1">
    <citation type="journal article" date="2018" name="Aquat. Microb. Ecol.">
        <title>Gammaproteobacterial methanotrophs dominate.</title>
        <authorList>
            <person name="Rissanen A.J."/>
            <person name="Saarenheimo J."/>
            <person name="Tiirola M."/>
            <person name="Peura S."/>
            <person name="Aalto S.L."/>
            <person name="Karvinen A."/>
            <person name="Nykanen H."/>
        </authorList>
    </citation>
    <scope>NUCLEOTIDE SEQUENCE [LARGE SCALE GENOMIC DNA]</scope>
    <source>
        <strain evidence="2">AMbin10</strain>
    </source>
</reference>
<dbReference type="AlphaFoldDB" id="A0A2W4TI99"/>
<evidence type="ECO:0000313" key="2">
    <source>
        <dbReference type="EMBL" id="PZN87060.1"/>
    </source>
</evidence>
<dbReference type="SMART" id="SM01040">
    <property type="entry name" value="Bro-N"/>
    <property type="match status" value="1"/>
</dbReference>
<comment type="caution">
    <text evidence="2">The sequence shown here is derived from an EMBL/GenBank/DDBJ whole genome shotgun (WGS) entry which is preliminary data.</text>
</comment>
<organism evidence="2 3">
    <name type="scientific">Candidatus Methylumidiphilus alinenensis</name>
    <dbReference type="NCBI Taxonomy" id="2202197"/>
    <lineage>
        <taxon>Bacteria</taxon>
        <taxon>Pseudomonadati</taxon>
        <taxon>Pseudomonadota</taxon>
        <taxon>Gammaproteobacteria</taxon>
        <taxon>Methylococcales</taxon>
        <taxon>Candidatus Methylumidiphilus</taxon>
    </lineage>
</organism>
<proteinExistence type="predicted"/>